<dbReference type="EC" id="1.8.3.1" evidence="4"/>
<dbReference type="InterPro" id="IPR008335">
    <property type="entry name" value="Mopterin_OxRdtase_euk"/>
</dbReference>
<accession>A0A9Q0CJF8</accession>
<dbReference type="PANTHER" id="PTHR19372:SF14">
    <property type="entry name" value="OS12G0442800 PROTEIN"/>
    <property type="match status" value="1"/>
</dbReference>
<dbReference type="FunFam" id="2.60.40.650:FF:000002">
    <property type="entry name" value="sulfite oxidase"/>
    <property type="match status" value="1"/>
</dbReference>
<dbReference type="GO" id="GO:0005739">
    <property type="term" value="C:mitochondrion"/>
    <property type="evidence" value="ECO:0007669"/>
    <property type="project" value="TreeGrafter"/>
</dbReference>
<dbReference type="SUPFAM" id="SSF56524">
    <property type="entry name" value="Oxidoreductase molybdopterin-binding domain"/>
    <property type="match status" value="1"/>
</dbReference>
<dbReference type="Gene3D" id="2.60.40.650">
    <property type="match status" value="1"/>
</dbReference>
<feature type="region of interest" description="Disordered" evidence="9">
    <location>
        <begin position="1"/>
        <end position="26"/>
    </location>
</feature>
<organism evidence="12 13">
    <name type="scientific">Rhynchospora breviuscula</name>
    <dbReference type="NCBI Taxonomy" id="2022672"/>
    <lineage>
        <taxon>Eukaryota</taxon>
        <taxon>Viridiplantae</taxon>
        <taxon>Streptophyta</taxon>
        <taxon>Embryophyta</taxon>
        <taxon>Tracheophyta</taxon>
        <taxon>Spermatophyta</taxon>
        <taxon>Magnoliopsida</taxon>
        <taxon>Liliopsida</taxon>
        <taxon>Poales</taxon>
        <taxon>Cyperaceae</taxon>
        <taxon>Cyperoideae</taxon>
        <taxon>Rhynchosporeae</taxon>
        <taxon>Rhynchospora</taxon>
    </lineage>
</organism>
<evidence type="ECO:0000256" key="8">
    <source>
        <dbReference type="ARBA" id="ARBA00070338"/>
    </source>
</evidence>
<dbReference type="Pfam" id="PF03404">
    <property type="entry name" value="Mo-co_dimer"/>
    <property type="match status" value="1"/>
</dbReference>
<dbReference type="OrthoDB" id="10051395at2759"/>
<sequence>MPGLIGPSDYSREPPRHPSLKINAKEPFNAEPTRQDLILSYITPVDYFYKRNHGPIPIVEDIDRYSLAIDGLVEKPIQLSMAQIRLLPKYNVTATLQCAGNRRTAMSQQLKVRGVGWDISALGNAVWGGAKLSDVLELVGVSKCTSVTSSGGKHVEFISIDKCKEEKGGPYKASVPLSQATNPEADVLLAYEMNGEILNRDHGYPLRVVVPGVIGARSVKWLDRITIIEQECQGFFMQKDYKMFPPSVNWDNIDWLTRRPQMDFPVQSAICSLHDVDIVKPGKIRIAGYAVSGGGRGIERVDVSIDGGKTWFEANRYQKTGVPYVSDDDSNCDKWAWVLFEAIVNLQSGNADIVVKAVDSSANVQPENVMSIWNLRGILNNSWHHVYVRSSAAKL</sequence>
<feature type="domain" description="Moybdenum cofactor oxidoreductase dimerisation" evidence="11">
    <location>
        <begin position="260"/>
        <end position="389"/>
    </location>
</feature>
<dbReference type="InterPro" id="IPR014756">
    <property type="entry name" value="Ig_E-set"/>
</dbReference>
<evidence type="ECO:0000256" key="3">
    <source>
        <dbReference type="ARBA" id="ARBA00004971"/>
    </source>
</evidence>
<dbReference type="Proteomes" id="UP001151287">
    <property type="component" value="Unassembled WGS sequence"/>
</dbReference>
<evidence type="ECO:0000256" key="4">
    <source>
        <dbReference type="ARBA" id="ARBA00012505"/>
    </source>
</evidence>
<dbReference type="GO" id="GO:0006790">
    <property type="term" value="P:sulfur compound metabolic process"/>
    <property type="evidence" value="ECO:0007669"/>
    <property type="project" value="TreeGrafter"/>
</dbReference>
<dbReference type="PANTHER" id="PTHR19372">
    <property type="entry name" value="SULFITE REDUCTASE"/>
    <property type="match status" value="1"/>
</dbReference>
<dbReference type="FunFam" id="3.90.420.10:FF:000004">
    <property type="entry name" value="Sulfite oxidase"/>
    <property type="match status" value="1"/>
</dbReference>
<gene>
    <name evidence="12" type="ORF">LUZ63_011819</name>
</gene>
<evidence type="ECO:0000256" key="7">
    <source>
        <dbReference type="ARBA" id="ARBA00023002"/>
    </source>
</evidence>
<evidence type="ECO:0000259" key="10">
    <source>
        <dbReference type="Pfam" id="PF00174"/>
    </source>
</evidence>
<comment type="pathway">
    <text evidence="2">Sulfur metabolism.</text>
</comment>
<evidence type="ECO:0000256" key="5">
    <source>
        <dbReference type="ARBA" id="ARBA00022505"/>
    </source>
</evidence>
<dbReference type="GO" id="GO:0043546">
    <property type="term" value="F:molybdopterin cofactor binding"/>
    <property type="evidence" value="ECO:0007669"/>
    <property type="project" value="TreeGrafter"/>
</dbReference>
<dbReference type="SUPFAM" id="SSF81296">
    <property type="entry name" value="E set domains"/>
    <property type="match status" value="1"/>
</dbReference>
<protein>
    <recommendedName>
        <fullName evidence="8">Sulfite oxidase</fullName>
        <ecNumber evidence="4">1.8.3.1</ecNumber>
    </recommendedName>
</protein>
<reference evidence="12" key="1">
    <citation type="journal article" date="2022" name="Cell">
        <title>Repeat-based holocentromeres influence genome architecture and karyotype evolution.</title>
        <authorList>
            <person name="Hofstatter P.G."/>
            <person name="Thangavel G."/>
            <person name="Lux T."/>
            <person name="Neumann P."/>
            <person name="Vondrak T."/>
            <person name="Novak P."/>
            <person name="Zhang M."/>
            <person name="Costa L."/>
            <person name="Castellani M."/>
            <person name="Scott A."/>
            <person name="Toegelov H."/>
            <person name="Fuchs J."/>
            <person name="Mata-Sucre Y."/>
            <person name="Dias Y."/>
            <person name="Vanzela A.L.L."/>
            <person name="Huettel B."/>
            <person name="Almeida C.C.S."/>
            <person name="Simkova H."/>
            <person name="Souza G."/>
            <person name="Pedrosa-Harand A."/>
            <person name="Macas J."/>
            <person name="Mayer K.F.X."/>
            <person name="Houben A."/>
            <person name="Marques A."/>
        </authorList>
    </citation>
    <scope>NUCLEOTIDE SEQUENCE</scope>
    <source>
        <strain evidence="12">RhyBre1mFocal</strain>
    </source>
</reference>
<keyword evidence="13" id="KW-1185">Reference proteome</keyword>
<comment type="pathway">
    <text evidence="3">Energy metabolism; sulfur metabolism.</text>
</comment>
<dbReference type="GO" id="GO:0030151">
    <property type="term" value="F:molybdenum ion binding"/>
    <property type="evidence" value="ECO:0007669"/>
    <property type="project" value="InterPro"/>
</dbReference>
<dbReference type="InterPro" id="IPR000572">
    <property type="entry name" value="OxRdtase_Mopterin-bd_dom"/>
</dbReference>
<dbReference type="AlphaFoldDB" id="A0A9Q0CJF8"/>
<feature type="domain" description="Oxidoreductase molybdopterin-binding" evidence="10">
    <location>
        <begin position="53"/>
        <end position="235"/>
    </location>
</feature>
<evidence type="ECO:0000256" key="6">
    <source>
        <dbReference type="ARBA" id="ARBA00022723"/>
    </source>
</evidence>
<dbReference type="EMBL" id="JAMQYH010000003">
    <property type="protein sequence ID" value="KAJ1695121.1"/>
    <property type="molecule type" value="Genomic_DNA"/>
</dbReference>
<evidence type="ECO:0000259" key="11">
    <source>
        <dbReference type="Pfam" id="PF03404"/>
    </source>
</evidence>
<evidence type="ECO:0000256" key="1">
    <source>
        <dbReference type="ARBA" id="ARBA00001924"/>
    </source>
</evidence>
<dbReference type="GO" id="GO:0020037">
    <property type="term" value="F:heme binding"/>
    <property type="evidence" value="ECO:0007669"/>
    <property type="project" value="TreeGrafter"/>
</dbReference>
<comment type="caution">
    <text evidence="12">The sequence shown here is derived from an EMBL/GenBank/DDBJ whole genome shotgun (WGS) entry which is preliminary data.</text>
</comment>
<dbReference type="GO" id="GO:0008482">
    <property type="term" value="F:sulfite oxidase activity"/>
    <property type="evidence" value="ECO:0007669"/>
    <property type="project" value="UniProtKB-EC"/>
</dbReference>
<evidence type="ECO:0000256" key="2">
    <source>
        <dbReference type="ARBA" id="ARBA00004678"/>
    </source>
</evidence>
<comment type="cofactor">
    <cofactor evidence="1">
        <name>Mo-molybdopterin</name>
        <dbReference type="ChEBI" id="CHEBI:71302"/>
    </cofactor>
</comment>
<dbReference type="InterPro" id="IPR036374">
    <property type="entry name" value="OxRdtase_Mopterin-bd_sf"/>
</dbReference>
<dbReference type="Pfam" id="PF00174">
    <property type="entry name" value="Oxidored_molyb"/>
    <property type="match status" value="1"/>
</dbReference>
<name>A0A9Q0CJF8_9POAL</name>
<evidence type="ECO:0000256" key="9">
    <source>
        <dbReference type="SAM" id="MobiDB-lite"/>
    </source>
</evidence>
<dbReference type="CDD" id="cd02111">
    <property type="entry name" value="eukary_SO_Moco"/>
    <property type="match status" value="1"/>
</dbReference>
<dbReference type="PRINTS" id="PR00407">
    <property type="entry name" value="EUMOPTERIN"/>
</dbReference>
<dbReference type="InterPro" id="IPR005066">
    <property type="entry name" value="MoCF_OxRdtse_dimer"/>
</dbReference>
<proteinExistence type="predicted"/>
<evidence type="ECO:0000313" key="13">
    <source>
        <dbReference type="Proteomes" id="UP001151287"/>
    </source>
</evidence>
<keyword evidence="6" id="KW-0479">Metal-binding</keyword>
<dbReference type="Gene3D" id="3.90.420.10">
    <property type="entry name" value="Oxidoreductase, molybdopterin-binding domain"/>
    <property type="match status" value="1"/>
</dbReference>
<keyword evidence="5" id="KW-0500">Molybdenum</keyword>
<keyword evidence="7" id="KW-0560">Oxidoreductase</keyword>
<evidence type="ECO:0000313" key="12">
    <source>
        <dbReference type="EMBL" id="KAJ1695121.1"/>
    </source>
</evidence>